<dbReference type="Pfam" id="PF07734">
    <property type="entry name" value="FBA_1"/>
    <property type="match status" value="1"/>
</dbReference>
<dbReference type="PANTHER" id="PTHR31672">
    <property type="entry name" value="BNACNNG10540D PROTEIN"/>
    <property type="match status" value="1"/>
</dbReference>
<evidence type="ECO:0000259" key="1">
    <source>
        <dbReference type="PROSITE" id="PS50181"/>
    </source>
</evidence>
<dbReference type="PROSITE" id="PS50181">
    <property type="entry name" value="FBOX"/>
    <property type="match status" value="1"/>
</dbReference>
<dbReference type="Proteomes" id="UP001163823">
    <property type="component" value="Chromosome 8"/>
</dbReference>
<dbReference type="SUPFAM" id="SSF81383">
    <property type="entry name" value="F-box domain"/>
    <property type="match status" value="1"/>
</dbReference>
<evidence type="ECO:0000313" key="3">
    <source>
        <dbReference type="Proteomes" id="UP001163823"/>
    </source>
</evidence>
<dbReference type="InterPro" id="IPR036047">
    <property type="entry name" value="F-box-like_dom_sf"/>
</dbReference>
<proteinExistence type="predicted"/>
<dbReference type="PANTHER" id="PTHR31672:SF13">
    <property type="entry name" value="F-BOX PROTEIN CPR30-LIKE"/>
    <property type="match status" value="1"/>
</dbReference>
<protein>
    <submittedName>
        <fullName evidence="2">F-box protein</fullName>
    </submittedName>
</protein>
<dbReference type="EMBL" id="JARAOO010000008">
    <property type="protein sequence ID" value="KAJ7960807.1"/>
    <property type="molecule type" value="Genomic_DNA"/>
</dbReference>
<dbReference type="CDD" id="cd22157">
    <property type="entry name" value="F-box_AtFBW1-like"/>
    <property type="match status" value="1"/>
</dbReference>
<feature type="domain" description="F-box" evidence="1">
    <location>
        <begin position="8"/>
        <end position="53"/>
    </location>
</feature>
<accession>A0AAD7PMN4</accession>
<dbReference type="InterPro" id="IPR050796">
    <property type="entry name" value="SCF_F-box_component"/>
</dbReference>
<reference evidence="2" key="1">
    <citation type="journal article" date="2023" name="Science">
        <title>Elucidation of the pathway for biosynthesis of saponin adjuvants from the soapbark tree.</title>
        <authorList>
            <person name="Reed J."/>
            <person name="Orme A."/>
            <person name="El-Demerdash A."/>
            <person name="Owen C."/>
            <person name="Martin L.B.B."/>
            <person name="Misra R.C."/>
            <person name="Kikuchi S."/>
            <person name="Rejzek M."/>
            <person name="Martin A.C."/>
            <person name="Harkess A."/>
            <person name="Leebens-Mack J."/>
            <person name="Louveau T."/>
            <person name="Stephenson M.J."/>
            <person name="Osbourn A."/>
        </authorList>
    </citation>
    <scope>NUCLEOTIDE SEQUENCE</scope>
    <source>
        <strain evidence="2">S10</strain>
    </source>
</reference>
<dbReference type="InterPro" id="IPR006527">
    <property type="entry name" value="F-box-assoc_dom_typ1"/>
</dbReference>
<dbReference type="Pfam" id="PF00646">
    <property type="entry name" value="F-box"/>
    <property type="match status" value="1"/>
</dbReference>
<name>A0AAD7PMN4_QUISA</name>
<dbReference type="InterPro" id="IPR001810">
    <property type="entry name" value="F-box_dom"/>
</dbReference>
<organism evidence="2 3">
    <name type="scientific">Quillaja saponaria</name>
    <name type="common">Soap bark tree</name>
    <dbReference type="NCBI Taxonomy" id="32244"/>
    <lineage>
        <taxon>Eukaryota</taxon>
        <taxon>Viridiplantae</taxon>
        <taxon>Streptophyta</taxon>
        <taxon>Embryophyta</taxon>
        <taxon>Tracheophyta</taxon>
        <taxon>Spermatophyta</taxon>
        <taxon>Magnoliopsida</taxon>
        <taxon>eudicotyledons</taxon>
        <taxon>Gunneridae</taxon>
        <taxon>Pentapetalae</taxon>
        <taxon>rosids</taxon>
        <taxon>fabids</taxon>
        <taxon>Fabales</taxon>
        <taxon>Quillajaceae</taxon>
        <taxon>Quillaja</taxon>
    </lineage>
</organism>
<dbReference type="InterPro" id="IPR017451">
    <property type="entry name" value="F-box-assoc_interact_dom"/>
</dbReference>
<dbReference type="AlphaFoldDB" id="A0AAD7PMN4"/>
<keyword evidence="3" id="KW-1185">Reference proteome</keyword>
<evidence type="ECO:0000313" key="2">
    <source>
        <dbReference type="EMBL" id="KAJ7960807.1"/>
    </source>
</evidence>
<dbReference type="NCBIfam" id="TIGR01640">
    <property type="entry name" value="F_box_assoc_1"/>
    <property type="match status" value="1"/>
</dbReference>
<dbReference type="SMART" id="SM00256">
    <property type="entry name" value="FBOX"/>
    <property type="match status" value="1"/>
</dbReference>
<comment type="caution">
    <text evidence="2">The sequence shown here is derived from an EMBL/GenBank/DDBJ whole genome shotgun (WGS) entry which is preliminary data.</text>
</comment>
<dbReference type="KEGG" id="qsa:O6P43_021200"/>
<gene>
    <name evidence="2" type="ORF">O6P43_021200</name>
</gene>
<sequence length="411" mass="47070">MNLVHPSSKLPLPLPEDIICHILCLLPVKTLVALRCVSRQWCSLIDSPYFVKLHLECSITTSSNLTLIFHTSVDKYVRNVWDDYFSHDGENIPDGGLYSLDFVNFESESDSESEFTCTALHPLDDDNPMKNVVEDASLTQVIASCNGLLLLAERRTGYVFILWNPCTGKYHKIPELPLTDRLYFNNSRFCDDVYGFGYDLINQDYKLVWIVTKFMLNTERQQVYVYSLNNDSWRRVLDLFPYDIGFNATHAMLVNNTLHWTGYPPASPNWDEYPNNVIVAFDLVAEECHELPHPNDVDLHCFHIVLSVFEGCLSLISVPNWVDWDAVAYSKRRDKILLDIDGSRLVWYDLKRKRAKNVKIHGAPSLYEMTLHVSSLVPPLNAAGTAVTVMQASWENTEKNKRRRIGGIMGE</sequence>
<dbReference type="Gene3D" id="1.20.1280.50">
    <property type="match status" value="1"/>
</dbReference>